<organism evidence="2 3">
    <name type="scientific">Ensete ventricosum</name>
    <name type="common">Abyssinian banana</name>
    <name type="synonym">Musa ensete</name>
    <dbReference type="NCBI Taxonomy" id="4639"/>
    <lineage>
        <taxon>Eukaryota</taxon>
        <taxon>Viridiplantae</taxon>
        <taxon>Streptophyta</taxon>
        <taxon>Embryophyta</taxon>
        <taxon>Tracheophyta</taxon>
        <taxon>Spermatophyta</taxon>
        <taxon>Magnoliopsida</taxon>
        <taxon>Liliopsida</taxon>
        <taxon>Zingiberales</taxon>
        <taxon>Musaceae</taxon>
        <taxon>Ensete</taxon>
    </lineage>
</organism>
<sequence>MASDYLRPPGRKKGGDHTPPAQAGRSTMTEKGGGGIEGGGGGERWKAAIVNLSEMGTNVESLQKILVKKAVFADEETFAKASLTSEQARTIKIIWVGFALDSDSCIFLSVEVFKLHMEELRFQKEEISKKQSEIKVLEATVLTLSRNDTSAED</sequence>
<name>A0A427AS68_ENSVE</name>
<dbReference type="PANTHER" id="PTHR36080">
    <property type="entry name" value="DBJ|BAA96220.1"/>
    <property type="match status" value="1"/>
</dbReference>
<protein>
    <submittedName>
        <fullName evidence="2">Uncharacterized protein</fullName>
    </submittedName>
</protein>
<gene>
    <name evidence="2" type="ORF">B296_00008846</name>
</gene>
<evidence type="ECO:0000313" key="3">
    <source>
        <dbReference type="Proteomes" id="UP000287651"/>
    </source>
</evidence>
<proteinExistence type="predicted"/>
<dbReference type="PANTHER" id="PTHR36080:SF1">
    <property type="entry name" value="DBJ|BAA96220.1"/>
    <property type="match status" value="1"/>
</dbReference>
<reference evidence="2 3" key="1">
    <citation type="journal article" date="2014" name="Agronomy (Basel)">
        <title>A Draft Genome Sequence for Ensete ventricosum, the Drought-Tolerant Tree Against Hunger.</title>
        <authorList>
            <person name="Harrison J."/>
            <person name="Moore K.A."/>
            <person name="Paszkiewicz K."/>
            <person name="Jones T."/>
            <person name="Grant M."/>
            <person name="Ambacheew D."/>
            <person name="Muzemil S."/>
            <person name="Studholme D.J."/>
        </authorList>
    </citation>
    <scope>NUCLEOTIDE SEQUENCE [LARGE SCALE GENOMIC DNA]</scope>
</reference>
<accession>A0A427AS68</accession>
<feature type="region of interest" description="Disordered" evidence="1">
    <location>
        <begin position="1"/>
        <end position="40"/>
    </location>
</feature>
<dbReference type="AlphaFoldDB" id="A0A427AS68"/>
<evidence type="ECO:0000256" key="1">
    <source>
        <dbReference type="SAM" id="MobiDB-lite"/>
    </source>
</evidence>
<comment type="caution">
    <text evidence="2">The sequence shown here is derived from an EMBL/GenBank/DDBJ whole genome shotgun (WGS) entry which is preliminary data.</text>
</comment>
<feature type="compositionally biased region" description="Gly residues" evidence="1">
    <location>
        <begin position="31"/>
        <end position="40"/>
    </location>
</feature>
<dbReference type="Proteomes" id="UP000287651">
    <property type="component" value="Unassembled WGS sequence"/>
</dbReference>
<dbReference type="EMBL" id="AMZH03001511">
    <property type="protein sequence ID" value="RRT79043.1"/>
    <property type="molecule type" value="Genomic_DNA"/>
</dbReference>
<evidence type="ECO:0000313" key="2">
    <source>
        <dbReference type="EMBL" id="RRT79043.1"/>
    </source>
</evidence>